<name>A0A4U3M9J0_9ACTN</name>
<dbReference type="InterPro" id="IPR002035">
    <property type="entry name" value="VWF_A"/>
</dbReference>
<feature type="domain" description="VWFA" evidence="1">
    <location>
        <begin position="15"/>
        <end position="201"/>
    </location>
</feature>
<dbReference type="SMART" id="SM00327">
    <property type="entry name" value="VWA"/>
    <property type="match status" value="1"/>
</dbReference>
<dbReference type="Gene3D" id="3.40.50.410">
    <property type="entry name" value="von Willebrand factor, type A domain"/>
    <property type="match status" value="1"/>
</dbReference>
<dbReference type="AlphaFoldDB" id="A0A4U3M9J0"/>
<proteinExistence type="predicted"/>
<sequence length="229" mass="25572">MTTQSAEAPRAQALPTYFVLDVSGSMRPYEKLLNQTLAQIINTLYTSPRISEFVHLSIFTFANRPRLVLKMTEITKLAQMPVVECRGSTYFTPLFEALRDRIEFDLAQLVSDGIRPLRPLIFLLTDGAPADQPPDRWIEAFDALTSRAWRPHPHVITYGFGEAPERLVKRMATVQAFIAEPGMVTDAQAITAALDNMLNSLVATAKARTLQVPDQVAGFRTLSSDLYES</sequence>
<dbReference type="PROSITE" id="PS50234">
    <property type="entry name" value="VWFA"/>
    <property type="match status" value="1"/>
</dbReference>
<organism evidence="2 3">
    <name type="scientific">Herbidospora galbida</name>
    <dbReference type="NCBI Taxonomy" id="2575442"/>
    <lineage>
        <taxon>Bacteria</taxon>
        <taxon>Bacillati</taxon>
        <taxon>Actinomycetota</taxon>
        <taxon>Actinomycetes</taxon>
        <taxon>Streptosporangiales</taxon>
        <taxon>Streptosporangiaceae</taxon>
        <taxon>Herbidospora</taxon>
    </lineage>
</organism>
<accession>A0A4U3M9J0</accession>
<dbReference type="RefSeq" id="WP_137249814.1">
    <property type="nucleotide sequence ID" value="NZ_SZQA01000029.1"/>
</dbReference>
<evidence type="ECO:0000259" key="1">
    <source>
        <dbReference type="PROSITE" id="PS50234"/>
    </source>
</evidence>
<reference evidence="2 3" key="1">
    <citation type="submission" date="2019-04" db="EMBL/GenBank/DDBJ databases">
        <title>Herbidospora sp. NEAU-GS14.nov., a novel actinomycete isolated from soil.</title>
        <authorList>
            <person name="Han L."/>
        </authorList>
    </citation>
    <scope>NUCLEOTIDE SEQUENCE [LARGE SCALE GENOMIC DNA]</scope>
    <source>
        <strain evidence="2 3">NEAU-GS14</strain>
    </source>
</reference>
<dbReference type="SUPFAM" id="SSF53300">
    <property type="entry name" value="vWA-like"/>
    <property type="match status" value="1"/>
</dbReference>
<keyword evidence="3" id="KW-1185">Reference proteome</keyword>
<dbReference type="OrthoDB" id="9806395at2"/>
<evidence type="ECO:0000313" key="3">
    <source>
        <dbReference type="Proteomes" id="UP000308705"/>
    </source>
</evidence>
<comment type="caution">
    <text evidence="2">The sequence shown here is derived from an EMBL/GenBank/DDBJ whole genome shotgun (WGS) entry which is preliminary data.</text>
</comment>
<gene>
    <name evidence="2" type="ORF">FDA94_26640</name>
</gene>
<evidence type="ECO:0000313" key="2">
    <source>
        <dbReference type="EMBL" id="TKK85250.1"/>
    </source>
</evidence>
<dbReference type="InterPro" id="IPR036465">
    <property type="entry name" value="vWFA_dom_sf"/>
</dbReference>
<dbReference type="Proteomes" id="UP000308705">
    <property type="component" value="Unassembled WGS sequence"/>
</dbReference>
<dbReference type="EMBL" id="SZQA01000029">
    <property type="protein sequence ID" value="TKK85250.1"/>
    <property type="molecule type" value="Genomic_DNA"/>
</dbReference>
<protein>
    <submittedName>
        <fullName evidence="2">VWA domain-containing protein</fullName>
    </submittedName>
</protein>